<comment type="similarity">
    <text evidence="6">Belongs to the methyltransferase superfamily. RNA methyltransferase RsmG family.</text>
</comment>
<dbReference type="HAMAP" id="MF_00074">
    <property type="entry name" value="16SrRNA_methyltr_G"/>
    <property type="match status" value="1"/>
</dbReference>
<comment type="caution">
    <text evidence="6">Lacks conserved residue(s) required for the propagation of feature annotation.</text>
</comment>
<comment type="subcellular location">
    <subcellularLocation>
        <location evidence="6">Cytoplasm</location>
    </subcellularLocation>
</comment>
<dbReference type="Pfam" id="PF02527">
    <property type="entry name" value="GidB"/>
    <property type="match status" value="1"/>
</dbReference>
<dbReference type="PANTHER" id="PTHR31760:SF0">
    <property type="entry name" value="S-ADENOSYL-L-METHIONINE-DEPENDENT METHYLTRANSFERASES SUPERFAMILY PROTEIN"/>
    <property type="match status" value="1"/>
</dbReference>
<comment type="caution">
    <text evidence="7">The sequence shown here is derived from an EMBL/GenBank/DDBJ whole genome shotgun (WGS) entry which is preliminary data.</text>
</comment>
<dbReference type="FunFam" id="3.40.50.150:FF:000041">
    <property type="entry name" value="Ribosomal RNA small subunit methyltransferase G"/>
    <property type="match status" value="1"/>
</dbReference>
<feature type="binding site" evidence="6">
    <location>
        <position position="76"/>
    </location>
    <ligand>
        <name>S-adenosyl-L-methionine</name>
        <dbReference type="ChEBI" id="CHEBI:59789"/>
    </ligand>
</feature>
<gene>
    <name evidence="6 7" type="primary">rsmG</name>
    <name evidence="7" type="ORF">IAC95_02080</name>
</gene>
<reference evidence="7" key="1">
    <citation type="submission" date="2020-10" db="EMBL/GenBank/DDBJ databases">
        <authorList>
            <person name="Gilroy R."/>
        </authorList>
    </citation>
    <scope>NUCLEOTIDE SEQUENCE</scope>
    <source>
        <strain evidence="7">CHK121-14286</strain>
    </source>
</reference>
<protein>
    <recommendedName>
        <fullName evidence="6">Ribosomal RNA small subunit methyltransferase G</fullName>
        <ecNumber evidence="6">2.1.1.-</ecNumber>
    </recommendedName>
    <alternativeName>
        <fullName evidence="6">16S rRNA 7-methylguanosine methyltransferase</fullName>
        <shortName evidence="6">16S rRNA m7G methyltransferase</shortName>
    </alternativeName>
</protein>
<evidence type="ECO:0000256" key="3">
    <source>
        <dbReference type="ARBA" id="ARBA00022603"/>
    </source>
</evidence>
<evidence type="ECO:0000256" key="4">
    <source>
        <dbReference type="ARBA" id="ARBA00022679"/>
    </source>
</evidence>
<evidence type="ECO:0000256" key="1">
    <source>
        <dbReference type="ARBA" id="ARBA00022490"/>
    </source>
</evidence>
<accession>A0A9D1J7R3</accession>
<organism evidence="7 8">
    <name type="scientific">Candidatus Fimimonas gallinarum</name>
    <dbReference type="NCBI Taxonomy" id="2840821"/>
    <lineage>
        <taxon>Bacteria</taxon>
        <taxon>Pseudomonadati</taxon>
        <taxon>Myxococcota</taxon>
        <taxon>Myxococcia</taxon>
        <taxon>Myxococcales</taxon>
        <taxon>Cystobacterineae</taxon>
        <taxon>Myxococcaceae</taxon>
        <taxon>Myxococcaceae incertae sedis</taxon>
        <taxon>Candidatus Fimimonas</taxon>
    </lineage>
</organism>
<keyword evidence="5 6" id="KW-0949">S-adenosyl-L-methionine</keyword>
<evidence type="ECO:0000256" key="2">
    <source>
        <dbReference type="ARBA" id="ARBA00022552"/>
    </source>
</evidence>
<proteinExistence type="inferred from homology"/>
<dbReference type="EC" id="2.1.1.-" evidence="6"/>
<evidence type="ECO:0000256" key="6">
    <source>
        <dbReference type="HAMAP-Rule" id="MF_00074"/>
    </source>
</evidence>
<dbReference type="EMBL" id="DVHL01000016">
    <property type="protein sequence ID" value="HIR65663.1"/>
    <property type="molecule type" value="Genomic_DNA"/>
</dbReference>
<dbReference type="InterPro" id="IPR003682">
    <property type="entry name" value="rRNA_ssu_MeTfrase_G"/>
</dbReference>
<reference evidence="7" key="2">
    <citation type="journal article" date="2021" name="PeerJ">
        <title>Extensive microbial diversity within the chicken gut microbiome revealed by metagenomics and culture.</title>
        <authorList>
            <person name="Gilroy R."/>
            <person name="Ravi A."/>
            <person name="Getino M."/>
            <person name="Pursley I."/>
            <person name="Horton D.L."/>
            <person name="Alikhan N.F."/>
            <person name="Baker D."/>
            <person name="Gharbi K."/>
            <person name="Hall N."/>
            <person name="Watson M."/>
            <person name="Adriaenssens E.M."/>
            <person name="Foster-Nyarko E."/>
            <person name="Jarju S."/>
            <person name="Secka A."/>
            <person name="Antonio M."/>
            <person name="Oren A."/>
            <person name="Chaudhuri R.R."/>
            <person name="La Ragione R."/>
            <person name="Hildebrand F."/>
            <person name="Pallen M.J."/>
        </authorList>
    </citation>
    <scope>NUCLEOTIDE SEQUENCE</scope>
    <source>
        <strain evidence="7">CHK121-14286</strain>
    </source>
</reference>
<feature type="binding site" evidence="6">
    <location>
        <position position="71"/>
    </location>
    <ligand>
        <name>S-adenosyl-L-methionine</name>
        <dbReference type="ChEBI" id="CHEBI:59789"/>
    </ligand>
</feature>
<feature type="binding site" evidence="6">
    <location>
        <position position="138"/>
    </location>
    <ligand>
        <name>S-adenosyl-L-methionine</name>
        <dbReference type="ChEBI" id="CHEBI:59789"/>
    </ligand>
</feature>
<feature type="binding site" evidence="6">
    <location>
        <begin position="121"/>
        <end position="122"/>
    </location>
    <ligand>
        <name>S-adenosyl-L-methionine</name>
        <dbReference type="ChEBI" id="CHEBI:59789"/>
    </ligand>
</feature>
<evidence type="ECO:0000313" key="7">
    <source>
        <dbReference type="EMBL" id="HIR65663.1"/>
    </source>
</evidence>
<dbReference type="GO" id="GO:0070043">
    <property type="term" value="F:rRNA (guanine-N7-)-methyltransferase activity"/>
    <property type="evidence" value="ECO:0007669"/>
    <property type="project" value="UniProtKB-UniRule"/>
</dbReference>
<keyword evidence="4 6" id="KW-0808">Transferase</keyword>
<sequence>MKDFIFQQTGIALTGEQEKQLECYCDFLLEENEKYNLTAITEREAVREKHFADSMLGSVFLKKGVSLCDIGSGAGFPSLPLKILRPDIDVTLVDSLQKRINFTQMLCQKLGISANFYHQRAEDFAKTNREAFDVATARAVAPLPVLLEYTAQIVKVGGSIVAYKTDLEESLTSKNACKVLGLVLTDSKNFTLPDGSRRCILQYVKKTHTPLQYPRGQNKPRKSPL</sequence>
<keyword evidence="2 6" id="KW-0698">rRNA processing</keyword>
<keyword evidence="1 6" id="KW-0963">Cytoplasm</keyword>
<dbReference type="Gene3D" id="3.40.50.150">
    <property type="entry name" value="Vaccinia Virus protein VP39"/>
    <property type="match status" value="1"/>
</dbReference>
<dbReference type="InterPro" id="IPR029063">
    <property type="entry name" value="SAM-dependent_MTases_sf"/>
</dbReference>
<keyword evidence="3 6" id="KW-0489">Methyltransferase</keyword>
<comment type="function">
    <text evidence="6">Specifically methylates the N7 position of a guanine in 16S rRNA.</text>
</comment>
<dbReference type="Proteomes" id="UP000824200">
    <property type="component" value="Unassembled WGS sequence"/>
</dbReference>
<name>A0A9D1J7R3_9BACT</name>
<dbReference type="PANTHER" id="PTHR31760">
    <property type="entry name" value="S-ADENOSYL-L-METHIONINE-DEPENDENT METHYLTRANSFERASES SUPERFAMILY PROTEIN"/>
    <property type="match status" value="1"/>
</dbReference>
<dbReference type="AlphaFoldDB" id="A0A9D1J7R3"/>
<evidence type="ECO:0000256" key="5">
    <source>
        <dbReference type="ARBA" id="ARBA00022691"/>
    </source>
</evidence>
<dbReference type="NCBIfam" id="TIGR00138">
    <property type="entry name" value="rsmG_gidB"/>
    <property type="match status" value="1"/>
</dbReference>
<dbReference type="GO" id="GO:0005829">
    <property type="term" value="C:cytosol"/>
    <property type="evidence" value="ECO:0007669"/>
    <property type="project" value="TreeGrafter"/>
</dbReference>
<dbReference type="SUPFAM" id="SSF53335">
    <property type="entry name" value="S-adenosyl-L-methionine-dependent methyltransferases"/>
    <property type="match status" value="1"/>
</dbReference>
<evidence type="ECO:0000313" key="8">
    <source>
        <dbReference type="Proteomes" id="UP000824200"/>
    </source>
</evidence>